<evidence type="ECO:0000256" key="4">
    <source>
        <dbReference type="ARBA" id="ARBA00022679"/>
    </source>
</evidence>
<evidence type="ECO:0000313" key="14">
    <source>
        <dbReference type="Proteomes" id="UP001177935"/>
    </source>
</evidence>
<evidence type="ECO:0000256" key="1">
    <source>
        <dbReference type="ARBA" id="ARBA00004823"/>
    </source>
</evidence>
<feature type="domain" description="MannoseP isomerase/GMP-like beta-helix" evidence="12">
    <location>
        <begin position="303"/>
        <end position="351"/>
    </location>
</feature>
<dbReference type="RefSeq" id="WP_102534460.1">
    <property type="nucleotide sequence ID" value="NZ_CAWNTE010000096.1"/>
</dbReference>
<feature type="domain" description="Mannose-6-phosphate isomerase type II C-terminal" evidence="11">
    <location>
        <begin position="355"/>
        <end position="467"/>
    </location>
</feature>
<protein>
    <recommendedName>
        <fullName evidence="3">mannose-1-phosphate guanylyltransferase</fullName>
        <ecNumber evidence="3">2.7.7.13</ecNumber>
    </recommendedName>
</protein>
<accession>A0AB35N2L7</accession>
<keyword evidence="4 13" id="KW-0808">Transferase</keyword>
<organism evidence="13 14">
    <name type="scientific">Vibrio splendidus</name>
    <dbReference type="NCBI Taxonomy" id="29497"/>
    <lineage>
        <taxon>Bacteria</taxon>
        <taxon>Pseudomonadati</taxon>
        <taxon>Pseudomonadota</taxon>
        <taxon>Gammaproteobacteria</taxon>
        <taxon>Vibrionales</taxon>
        <taxon>Vibrionaceae</taxon>
        <taxon>Vibrio</taxon>
    </lineage>
</organism>
<dbReference type="SUPFAM" id="SSF53448">
    <property type="entry name" value="Nucleotide-diphospho-sugar transferases"/>
    <property type="match status" value="1"/>
</dbReference>
<dbReference type="PANTHER" id="PTHR46390">
    <property type="entry name" value="MANNOSE-1-PHOSPHATE GUANYLYLTRANSFERASE"/>
    <property type="match status" value="1"/>
</dbReference>
<dbReference type="InterPro" id="IPR005835">
    <property type="entry name" value="NTP_transferase_dom"/>
</dbReference>
<dbReference type="GO" id="GO:0000271">
    <property type="term" value="P:polysaccharide biosynthetic process"/>
    <property type="evidence" value="ECO:0007669"/>
    <property type="project" value="InterPro"/>
</dbReference>
<feature type="domain" description="Nucleotidyl transferase" evidence="10">
    <location>
        <begin position="6"/>
        <end position="290"/>
    </location>
</feature>
<evidence type="ECO:0000256" key="6">
    <source>
        <dbReference type="ARBA" id="ARBA00022741"/>
    </source>
</evidence>
<comment type="similarity">
    <text evidence="2 9">Belongs to the mannose-6-phosphate isomerase type 2 family.</text>
</comment>
<dbReference type="InterPro" id="IPR029044">
    <property type="entry name" value="Nucleotide-diphossugar_trans"/>
</dbReference>
<evidence type="ECO:0000259" key="11">
    <source>
        <dbReference type="Pfam" id="PF01050"/>
    </source>
</evidence>
<evidence type="ECO:0000259" key="10">
    <source>
        <dbReference type="Pfam" id="PF00483"/>
    </source>
</evidence>
<evidence type="ECO:0000256" key="2">
    <source>
        <dbReference type="ARBA" id="ARBA00006115"/>
    </source>
</evidence>
<dbReference type="CDD" id="cd02213">
    <property type="entry name" value="cupin_PMI_typeII_C"/>
    <property type="match status" value="1"/>
</dbReference>
<dbReference type="Proteomes" id="UP001177935">
    <property type="component" value="Unassembled WGS sequence"/>
</dbReference>
<dbReference type="Pfam" id="PF01050">
    <property type="entry name" value="MannoseP_isomer"/>
    <property type="match status" value="1"/>
</dbReference>
<dbReference type="GO" id="GO:0009298">
    <property type="term" value="P:GDP-mannose biosynthetic process"/>
    <property type="evidence" value="ECO:0007669"/>
    <property type="project" value="TreeGrafter"/>
</dbReference>
<dbReference type="InterPro" id="IPR006375">
    <property type="entry name" value="Man1P_GuaTrfase/Man6P_Isoase"/>
</dbReference>
<dbReference type="EC" id="2.7.7.13" evidence="3"/>
<keyword evidence="6" id="KW-0547">Nucleotide-binding</keyword>
<dbReference type="GO" id="GO:0016853">
    <property type="term" value="F:isomerase activity"/>
    <property type="evidence" value="ECO:0007669"/>
    <property type="project" value="UniProtKB-KW"/>
</dbReference>
<dbReference type="InterPro" id="IPR014710">
    <property type="entry name" value="RmlC-like_jellyroll"/>
</dbReference>
<dbReference type="InterPro" id="IPR001538">
    <property type="entry name" value="Man6P_isomerase-2_C"/>
</dbReference>
<sequence length="474" mass="52470">MSTILPVIMAGGSGTRLWPMSRTHYPKQFLPLSGKDTMLQETISRLSGIEHLPSSIICNEEHRFLVAEQLRSASLEYGSIILEPCGRNTAPAITLAALNALESGLDPLLLVLAADHLIKDKEVFSESIKGAVELASRGKLVTFGIVPTAAETGYGYIRRGGKANINSQHEAYEVDSFVEKPNLETAKAYLATGGYYWNSGMFMFKASRYVEELKKFRPNILQAVQNAFASSSSDMDFLRVGEADFTHCPDESVDYAVMENTESAVVVPMDAGWSDVGAWSSLWEVLDKDTEDNVLIGDVLLEDTSRCYVSSQDRLVATVGITDLVIVDTKDSLLVAHRNNVQDVKKLVNRLKSEGRSEFSQHRMIHRPWGSHDHVTDGERYHVKKVLVRPGKRTATQIHYHRSEHWIVVSGTAKVTSGDDVYLVSENQSTYIPLGKPHSFENPGVVDLEIIEVRTGSHLGDDDIERVGTEGEGY</sequence>
<keyword evidence="5 13" id="KW-0548">Nucleotidyltransferase</keyword>
<dbReference type="Pfam" id="PF00483">
    <property type="entry name" value="NTP_transferase"/>
    <property type="match status" value="1"/>
</dbReference>
<evidence type="ECO:0000259" key="12">
    <source>
        <dbReference type="Pfam" id="PF22640"/>
    </source>
</evidence>
<dbReference type="Gene3D" id="3.90.550.10">
    <property type="entry name" value="Spore Coat Polysaccharide Biosynthesis Protein SpsA, Chain A"/>
    <property type="match status" value="1"/>
</dbReference>
<evidence type="ECO:0000256" key="8">
    <source>
        <dbReference type="ARBA" id="ARBA00047343"/>
    </source>
</evidence>
<comment type="catalytic activity">
    <reaction evidence="8">
        <text>alpha-D-mannose 1-phosphate + GTP + H(+) = GDP-alpha-D-mannose + diphosphate</text>
        <dbReference type="Rhea" id="RHEA:15229"/>
        <dbReference type="ChEBI" id="CHEBI:15378"/>
        <dbReference type="ChEBI" id="CHEBI:33019"/>
        <dbReference type="ChEBI" id="CHEBI:37565"/>
        <dbReference type="ChEBI" id="CHEBI:57527"/>
        <dbReference type="ChEBI" id="CHEBI:58409"/>
        <dbReference type="EC" id="2.7.7.13"/>
    </reaction>
</comment>
<dbReference type="EMBL" id="JAUYVL010000014">
    <property type="protein sequence ID" value="MDP2502851.1"/>
    <property type="molecule type" value="Genomic_DNA"/>
</dbReference>
<dbReference type="PANTHER" id="PTHR46390:SF1">
    <property type="entry name" value="MANNOSE-1-PHOSPHATE GUANYLYLTRANSFERASE"/>
    <property type="match status" value="1"/>
</dbReference>
<evidence type="ECO:0000256" key="5">
    <source>
        <dbReference type="ARBA" id="ARBA00022695"/>
    </source>
</evidence>
<reference evidence="13" key="1">
    <citation type="submission" date="2023-07" db="EMBL/GenBank/DDBJ databases">
        <title>Genome content predicts the carbon catabolic preferences of heterotrophic bacteria.</title>
        <authorList>
            <person name="Gralka M."/>
        </authorList>
    </citation>
    <scope>NUCLEOTIDE SEQUENCE</scope>
    <source>
        <strain evidence="13">6E02</strain>
    </source>
</reference>
<dbReference type="InterPro" id="IPR049577">
    <property type="entry name" value="GMPP_N"/>
</dbReference>
<dbReference type="AlphaFoldDB" id="A0AB35N2L7"/>
<proteinExistence type="inferred from homology"/>
<comment type="caution">
    <text evidence="13">The sequence shown here is derived from an EMBL/GenBank/DDBJ whole genome shotgun (WGS) entry which is preliminary data.</text>
</comment>
<dbReference type="Gene3D" id="2.60.120.10">
    <property type="entry name" value="Jelly Rolls"/>
    <property type="match status" value="1"/>
</dbReference>
<dbReference type="CDD" id="cd02509">
    <property type="entry name" value="GDP-M1P_Guanylyltransferase"/>
    <property type="match status" value="1"/>
</dbReference>
<evidence type="ECO:0000256" key="9">
    <source>
        <dbReference type="RuleBase" id="RU004190"/>
    </source>
</evidence>
<dbReference type="InterPro" id="IPR011051">
    <property type="entry name" value="RmlC_Cupin_sf"/>
</dbReference>
<dbReference type="GO" id="GO:0005525">
    <property type="term" value="F:GTP binding"/>
    <property type="evidence" value="ECO:0007669"/>
    <property type="project" value="UniProtKB-KW"/>
</dbReference>
<dbReference type="FunFam" id="2.60.120.10:FF:000032">
    <property type="entry name" value="Mannose-1-phosphate guanylyltransferase/mannose-6-phosphate isomerase"/>
    <property type="match status" value="1"/>
</dbReference>
<evidence type="ECO:0000256" key="7">
    <source>
        <dbReference type="ARBA" id="ARBA00023134"/>
    </source>
</evidence>
<name>A0AB35N2L7_VIBSP</name>
<keyword evidence="7" id="KW-0342">GTP-binding</keyword>
<dbReference type="InterPro" id="IPR054566">
    <property type="entry name" value="ManC/GMP-like_b-helix"/>
</dbReference>
<dbReference type="FunFam" id="3.90.550.10:FF:000046">
    <property type="entry name" value="Mannose-1-phosphate guanylyltransferase (GDP)"/>
    <property type="match status" value="1"/>
</dbReference>
<dbReference type="NCBIfam" id="TIGR01479">
    <property type="entry name" value="GMP_PMI"/>
    <property type="match status" value="1"/>
</dbReference>
<dbReference type="GO" id="GO:0004475">
    <property type="term" value="F:mannose-1-phosphate guanylyltransferase (GTP) activity"/>
    <property type="evidence" value="ECO:0007669"/>
    <property type="project" value="UniProtKB-EC"/>
</dbReference>
<dbReference type="SUPFAM" id="SSF51182">
    <property type="entry name" value="RmlC-like cupins"/>
    <property type="match status" value="1"/>
</dbReference>
<evidence type="ECO:0000313" key="13">
    <source>
        <dbReference type="EMBL" id="MDP2502851.1"/>
    </source>
</evidence>
<evidence type="ECO:0000256" key="3">
    <source>
        <dbReference type="ARBA" id="ARBA00012387"/>
    </source>
</evidence>
<dbReference type="InterPro" id="IPR051161">
    <property type="entry name" value="Mannose-6P_isomerase_type2"/>
</dbReference>
<gene>
    <name evidence="13" type="ORF">Q8W42_19205</name>
</gene>
<dbReference type="Pfam" id="PF22640">
    <property type="entry name" value="ManC_GMP_beta-helix"/>
    <property type="match status" value="1"/>
</dbReference>
<keyword evidence="13" id="KW-0413">Isomerase</keyword>
<comment type="pathway">
    <text evidence="1">Nucleotide-sugar biosynthesis; GDP-alpha-D-mannose biosynthesis; GDP-alpha-D-mannose from alpha-D-mannose 1-phosphate (GTP route): step 1/1.</text>
</comment>